<reference evidence="2 3" key="1">
    <citation type="journal article" date="2019" name="Genome Biol. Evol.">
        <title>The Rhododendron genome and chromosomal organization provide insight into shared whole-genome duplications across the heath family (Ericaceae).</title>
        <authorList>
            <person name="Soza V.L."/>
            <person name="Lindsley D."/>
            <person name="Waalkes A."/>
            <person name="Ramage E."/>
            <person name="Patwardhan R.P."/>
            <person name="Burton J.N."/>
            <person name="Adey A."/>
            <person name="Kumar A."/>
            <person name="Qiu R."/>
            <person name="Shendure J."/>
            <person name="Hall B."/>
        </authorList>
    </citation>
    <scope>NUCLEOTIDE SEQUENCE [LARGE SCALE GENOMIC DNA]</scope>
    <source>
        <strain evidence="2">RSF 1966-606</strain>
    </source>
</reference>
<name>A0A6A4LSP4_9ERIC</name>
<keyword evidence="3" id="KW-1185">Reference proteome</keyword>
<dbReference type="EMBL" id="QEFC01001416">
    <property type="protein sequence ID" value="KAE9458459.1"/>
    <property type="molecule type" value="Genomic_DNA"/>
</dbReference>
<dbReference type="OrthoDB" id="49511at2759"/>
<evidence type="ECO:0000259" key="1">
    <source>
        <dbReference type="Pfam" id="PF24173"/>
    </source>
</evidence>
<evidence type="ECO:0000313" key="2">
    <source>
        <dbReference type="EMBL" id="KAE9458459.1"/>
    </source>
</evidence>
<evidence type="ECO:0000313" key="3">
    <source>
        <dbReference type="Proteomes" id="UP000428333"/>
    </source>
</evidence>
<dbReference type="PANTHER" id="PTHR18460:SF3">
    <property type="entry name" value="TELO2-INTERACTING PROTEIN 1 HOMOLOG"/>
    <property type="match status" value="1"/>
</dbReference>
<protein>
    <recommendedName>
        <fullName evidence="1">TTI1 N-terminal TPR domain-containing protein</fullName>
    </recommendedName>
</protein>
<sequence length="967" mass="107081">MEAIEDDDGNLKATNFDEDEARKRTFSELKTYNLDLLDLLQNPKKKPSSLPQLHRFLSRSSPHTLQPFFDYTLFPLLLLLDAAVNCRSPPKVEGSVMVDIPKVPHKVSDVAAEGVLQCLEELLKKCHLGSVDQMVVILKKLTYAAMLSPSEASEEFREGVLRCFGAVLLCLHLCPNKSCSCKQVNGMPALLDGRDMHSILPKDASETEECLLAFLHSQTASAAVGHWLSLLLKAADIEAGRGHRGSAKVRVEAFFTLRMLVAKVISGLFDSAICSIWDEINIMNGLTYDCLISLHLLALKSIPDLDCSLVVTLDFELNEQIMRISERSLDLSSVIPLLALVCKVLWFKCCVECEVDFMAFLLCFLLQVGTADAIAFFLPGVVSQFAKVLHVSKTMISGAAGSVEAIDQAIRGLAEFLMLVLEDDANISGLGMSVNASTGFHSNTDDSAISFLEQLRHLPVKSQDQSVMVVENPSEAVRTDSPKFGLKEKGSVNSGNVIGSFHVSRTKDWIIKTSAHVNKLLSATFPHVSSYSWLFCHLLAILCVHSAKKVRQGVLAAIRGLLSKCSYTLKDSRLMLLECLCVLVCDDSEEVSSTAQIFLRSLFSSNKKYHVQCDFAEIFSRSIEKLPKVVLGSEDSRAVSEVQKLLVVIYFSGPQLVVDHLLQSPVTTARFLDVFALCFSQNSAFAGSLDKLISARPSSAGYLHSITEMRASIFTNENKAGTDATPSEVSKFPCTQSKKALCPLENVHKEYELPRMPPWFVNVGSQKLYLALAGILRLVGLSLMADCRSERSLSIVTDVPLSYIRKLVSEVRLKENSKESWQSWYHRTGSGQLLRQACTAVCLLNEILFGVSDKLVDSFALMFDEFGLRWEDTEGCGGGSDNVEPLHSVPSASIWKISEEKRAKSHLIDSIGSILHEYLSPELWSLPLDHKSSFEQPDGEEDITLHFFNDAALLYQERYIFLHQYCT</sequence>
<feature type="non-terminal residue" evidence="2">
    <location>
        <position position="1"/>
    </location>
</feature>
<feature type="domain" description="TTI1 N-terminal TPR" evidence="1">
    <location>
        <begin position="369"/>
        <end position="587"/>
    </location>
</feature>
<dbReference type="InterPro" id="IPR057566">
    <property type="entry name" value="TPR_TTI1_N"/>
</dbReference>
<dbReference type="Pfam" id="PF24173">
    <property type="entry name" value="TPR_TTI1_N"/>
    <property type="match status" value="1"/>
</dbReference>
<dbReference type="GO" id="GO:0005737">
    <property type="term" value="C:cytoplasm"/>
    <property type="evidence" value="ECO:0007669"/>
    <property type="project" value="TreeGrafter"/>
</dbReference>
<organism evidence="2 3">
    <name type="scientific">Rhododendron williamsianum</name>
    <dbReference type="NCBI Taxonomy" id="262921"/>
    <lineage>
        <taxon>Eukaryota</taxon>
        <taxon>Viridiplantae</taxon>
        <taxon>Streptophyta</taxon>
        <taxon>Embryophyta</taxon>
        <taxon>Tracheophyta</taxon>
        <taxon>Spermatophyta</taxon>
        <taxon>Magnoliopsida</taxon>
        <taxon>eudicotyledons</taxon>
        <taxon>Gunneridae</taxon>
        <taxon>Pentapetalae</taxon>
        <taxon>asterids</taxon>
        <taxon>Ericales</taxon>
        <taxon>Ericaceae</taxon>
        <taxon>Ericoideae</taxon>
        <taxon>Rhodoreae</taxon>
        <taxon>Rhododendron</taxon>
    </lineage>
</organism>
<dbReference type="PANTHER" id="PTHR18460">
    <property type="entry name" value="TEL2 INTERACTING PROTEIN 1 TTI1 FAMILY MEMBER"/>
    <property type="match status" value="1"/>
</dbReference>
<gene>
    <name evidence="2" type="ORF">C3L33_09648</name>
</gene>
<accession>A0A6A4LSP4</accession>
<dbReference type="InterPro" id="IPR016024">
    <property type="entry name" value="ARM-type_fold"/>
</dbReference>
<dbReference type="AlphaFoldDB" id="A0A6A4LSP4"/>
<comment type="caution">
    <text evidence="2">The sequence shown here is derived from an EMBL/GenBank/DDBJ whole genome shotgun (WGS) entry which is preliminary data.</text>
</comment>
<dbReference type="SUPFAM" id="SSF48371">
    <property type="entry name" value="ARM repeat"/>
    <property type="match status" value="1"/>
</dbReference>
<dbReference type="InterPro" id="IPR052587">
    <property type="entry name" value="TELO2-interacting_protein_1"/>
</dbReference>
<dbReference type="Proteomes" id="UP000428333">
    <property type="component" value="Linkage Group LG06"/>
</dbReference>
<proteinExistence type="predicted"/>